<evidence type="ECO:0000256" key="10">
    <source>
        <dbReference type="ARBA" id="ARBA00023306"/>
    </source>
</evidence>
<evidence type="ECO:0000313" key="13">
    <source>
        <dbReference type="RefSeq" id="XP_060043282.1"/>
    </source>
</evidence>
<protein>
    <recommendedName>
        <fullName evidence="4">Condensin complex subunit 2</fullName>
    </recommendedName>
</protein>
<proteinExistence type="inferred from homology"/>
<evidence type="ECO:0000256" key="2">
    <source>
        <dbReference type="ARBA" id="ARBA00004496"/>
    </source>
</evidence>
<evidence type="ECO:0000256" key="8">
    <source>
        <dbReference type="ARBA" id="ARBA00022776"/>
    </source>
</evidence>
<evidence type="ECO:0000256" key="1">
    <source>
        <dbReference type="ARBA" id="ARBA00004286"/>
    </source>
</evidence>
<evidence type="ECO:0000256" key="7">
    <source>
        <dbReference type="ARBA" id="ARBA00022618"/>
    </source>
</evidence>
<keyword evidence="7" id="KW-0132">Cell division</keyword>
<dbReference type="PANTHER" id="PTHR13108">
    <property type="entry name" value="CONDENSIN COMPLEX SUBUNIT 2"/>
    <property type="match status" value="1"/>
</dbReference>
<keyword evidence="6" id="KW-0963">Cytoplasm</keyword>
<evidence type="ECO:0000256" key="4">
    <source>
        <dbReference type="ARBA" id="ARBA00016065"/>
    </source>
</evidence>
<sequence>MSQDQKAGTEHYEEIEDYDYNNPNDTSNFCPGLQAADSDDEVSGDLFVGSAGSFDHTPNSCHPPETIQENGDAPEGRGLDITTYGESNLVTEPQKVNKIEIHYAKTAKKMDMKKLKQNMWNLLTEFSKQTDTEINHSETGKEGDPEKMSDEKMLSGLTKDLKKSLPSLMAQNLSIPLAFACLLHLANEKNLKLEGTEDLSDVLVRQED</sequence>
<dbReference type="Pfam" id="PF05786">
    <property type="entry name" value="Cnd2"/>
    <property type="match status" value="1"/>
</dbReference>
<evidence type="ECO:0000256" key="3">
    <source>
        <dbReference type="ARBA" id="ARBA00009471"/>
    </source>
</evidence>
<gene>
    <name evidence="13" type="primary">LOC132537493</name>
</gene>
<evidence type="ECO:0000256" key="5">
    <source>
        <dbReference type="ARBA" id="ARBA00022454"/>
    </source>
</evidence>
<evidence type="ECO:0000256" key="6">
    <source>
        <dbReference type="ARBA" id="ARBA00022490"/>
    </source>
</evidence>
<comment type="similarity">
    <text evidence="3">Belongs to the CND2 (condensin subunit 2) family.</text>
</comment>
<accession>A0ABM3X384</accession>
<dbReference type="InterPro" id="IPR022816">
    <property type="entry name" value="Condensin_barren_su2"/>
</dbReference>
<name>A0ABM3X384_ERIEU</name>
<dbReference type="Proteomes" id="UP001652624">
    <property type="component" value="Chromosome 3"/>
</dbReference>
<reference evidence="13" key="1">
    <citation type="submission" date="2025-08" db="UniProtKB">
        <authorList>
            <consortium name="RefSeq"/>
        </authorList>
    </citation>
    <scope>IDENTIFICATION</scope>
</reference>
<evidence type="ECO:0000256" key="9">
    <source>
        <dbReference type="ARBA" id="ARBA00023067"/>
    </source>
</evidence>
<keyword evidence="9" id="KW-0226">DNA condensation</keyword>
<evidence type="ECO:0000313" key="12">
    <source>
        <dbReference type="Proteomes" id="UP001652624"/>
    </source>
</evidence>
<evidence type="ECO:0000256" key="11">
    <source>
        <dbReference type="SAM" id="MobiDB-lite"/>
    </source>
</evidence>
<keyword evidence="5" id="KW-0158">Chromosome</keyword>
<feature type="region of interest" description="Disordered" evidence="11">
    <location>
        <begin position="1"/>
        <end position="79"/>
    </location>
</feature>
<organism evidence="12 13">
    <name type="scientific">Erinaceus europaeus</name>
    <name type="common">Western European hedgehog</name>
    <dbReference type="NCBI Taxonomy" id="9365"/>
    <lineage>
        <taxon>Eukaryota</taxon>
        <taxon>Metazoa</taxon>
        <taxon>Chordata</taxon>
        <taxon>Craniata</taxon>
        <taxon>Vertebrata</taxon>
        <taxon>Euteleostomi</taxon>
        <taxon>Mammalia</taxon>
        <taxon>Eutheria</taxon>
        <taxon>Laurasiatheria</taxon>
        <taxon>Eulipotyphla</taxon>
        <taxon>Erinaceidae</taxon>
        <taxon>Erinaceinae</taxon>
        <taxon>Erinaceus</taxon>
    </lineage>
</organism>
<comment type="subcellular location">
    <subcellularLocation>
        <location evidence="1">Chromosome</location>
    </subcellularLocation>
    <subcellularLocation>
        <location evidence="2">Cytoplasm</location>
    </subcellularLocation>
</comment>
<keyword evidence="12" id="KW-1185">Reference proteome</keyword>
<dbReference type="GeneID" id="132537493"/>
<keyword evidence="10" id="KW-0131">Cell cycle</keyword>
<dbReference type="RefSeq" id="XP_060043282.1">
    <property type="nucleotide sequence ID" value="XM_060187299.1"/>
</dbReference>
<dbReference type="PANTHER" id="PTHR13108:SF9">
    <property type="entry name" value="CONDENSIN COMPLEX SUBUNIT 2"/>
    <property type="match status" value="1"/>
</dbReference>
<keyword evidence="8" id="KW-0498">Mitosis</keyword>